<evidence type="ECO:0000256" key="1">
    <source>
        <dbReference type="SAM" id="Phobius"/>
    </source>
</evidence>
<keyword evidence="1" id="KW-0812">Transmembrane</keyword>
<dbReference type="SMART" id="SM00044">
    <property type="entry name" value="CYCc"/>
    <property type="match status" value="1"/>
</dbReference>
<dbReference type="InterPro" id="IPR050697">
    <property type="entry name" value="Adenylyl/Guanylyl_Cyclase_3/4"/>
</dbReference>
<evidence type="ECO:0000259" key="3">
    <source>
        <dbReference type="PROSITE" id="PS50885"/>
    </source>
</evidence>
<dbReference type="CDD" id="cd07302">
    <property type="entry name" value="CHD"/>
    <property type="match status" value="1"/>
</dbReference>
<proteinExistence type="predicted"/>
<dbReference type="SUPFAM" id="SSF160246">
    <property type="entry name" value="EspE N-terminal domain-like"/>
    <property type="match status" value="1"/>
</dbReference>
<reference evidence="4" key="1">
    <citation type="submission" date="2022-04" db="EMBL/GenBank/DDBJ databases">
        <title>Desulfatitalea alkaliphila sp. nov., a novel anaerobic sulfate-reducing bacterium isolated from terrestrial mud volcano, Taman Peninsula, Russia.</title>
        <authorList>
            <person name="Khomyakova M.A."/>
            <person name="Merkel A.Y."/>
            <person name="Slobodkin A.I."/>
        </authorList>
    </citation>
    <scope>NUCLEOTIDE SEQUENCE</scope>
    <source>
        <strain evidence="4">M08but</strain>
    </source>
</reference>
<dbReference type="InterPro" id="IPR037257">
    <property type="entry name" value="T2SS_E_N_sf"/>
</dbReference>
<organism evidence="4 5">
    <name type="scientific">Desulfatitalea alkaliphila</name>
    <dbReference type="NCBI Taxonomy" id="2929485"/>
    <lineage>
        <taxon>Bacteria</taxon>
        <taxon>Pseudomonadati</taxon>
        <taxon>Thermodesulfobacteriota</taxon>
        <taxon>Desulfobacteria</taxon>
        <taxon>Desulfobacterales</taxon>
        <taxon>Desulfosarcinaceae</taxon>
        <taxon>Desulfatitalea</taxon>
    </lineage>
</organism>
<keyword evidence="1" id="KW-1133">Transmembrane helix</keyword>
<evidence type="ECO:0000313" key="5">
    <source>
        <dbReference type="Proteomes" id="UP001165427"/>
    </source>
</evidence>
<feature type="domain" description="Guanylate cyclase" evidence="2">
    <location>
        <begin position="395"/>
        <end position="524"/>
    </location>
</feature>
<dbReference type="CDD" id="cd06225">
    <property type="entry name" value="HAMP"/>
    <property type="match status" value="1"/>
</dbReference>
<accession>A0AA41R4S5</accession>
<dbReference type="SUPFAM" id="SSF55073">
    <property type="entry name" value="Nucleotide cyclase"/>
    <property type="match status" value="1"/>
</dbReference>
<keyword evidence="5" id="KW-1185">Reference proteome</keyword>
<feature type="transmembrane region" description="Helical" evidence="1">
    <location>
        <begin position="124"/>
        <end position="148"/>
    </location>
</feature>
<dbReference type="Gene3D" id="6.10.340.10">
    <property type="match status" value="1"/>
</dbReference>
<dbReference type="PROSITE" id="PS50885">
    <property type="entry name" value="HAMP"/>
    <property type="match status" value="1"/>
</dbReference>
<dbReference type="RefSeq" id="WP_246911200.1">
    <property type="nucleotide sequence ID" value="NZ_JALJRB010000018.1"/>
</dbReference>
<feature type="domain" description="HAMP" evidence="3">
    <location>
        <begin position="309"/>
        <end position="361"/>
    </location>
</feature>
<name>A0AA41R4S5_9BACT</name>
<evidence type="ECO:0000313" key="4">
    <source>
        <dbReference type="EMBL" id="MCJ8501877.1"/>
    </source>
</evidence>
<feature type="transmembrane region" description="Helical" evidence="1">
    <location>
        <begin position="287"/>
        <end position="309"/>
    </location>
</feature>
<dbReference type="Gene3D" id="3.30.70.1230">
    <property type="entry name" value="Nucleotide cyclase"/>
    <property type="match status" value="1"/>
</dbReference>
<dbReference type="PROSITE" id="PS50125">
    <property type="entry name" value="GUANYLATE_CYCLASE_2"/>
    <property type="match status" value="1"/>
</dbReference>
<gene>
    <name evidence="4" type="ORF">MRX98_14935</name>
</gene>
<dbReference type="AlphaFoldDB" id="A0AA41R4S5"/>
<dbReference type="PANTHER" id="PTHR43081:SF1">
    <property type="entry name" value="ADENYLATE CYCLASE, TERMINAL-DIFFERENTIATION SPECIFIC"/>
    <property type="match status" value="1"/>
</dbReference>
<sequence length="578" mass="64634">MGKQSLFHKITTLFREARGRMQRGQVTRDDLFIGAVLKRNQVITDFQLKQALESQQEILKQRGRAVRLGQVIVDLGLADEAEIIRTINAEYQIEVTSLADDIRELLAGKYGAYFERLPKPRLPMWAKMAAAVSIIIVLTMFTLGMVVLNQQKDRLYDQTVRLGTVSINYFANNAPIPLLEDDILRLNTLIREAARVEGLRYALIVGPDNLIKAHTDVNLIGLPFKHFVEDPVTREQDEVIHYRYNRPDGERLINLYRTIQFKEKALGQVHVGISLDFIEALIRQERLSILLLTLLLLVVGLSIAIFYGIRFTRPVSHLVRATEEIAMGNYQYRVPIRRKDELGTLAGAFNRMGQELYKNAMAQKSFGKYVGSEVLDLILANPETGWLKGTRNEATILFGDVRGFTAYAADQPPEQVVDALNCYLEIATRVIIKHGGYIDKFIGDAILGVFGVPVYRQDHVERAVRAAVALQEALLQESRNGNTLLAAVGISVHTGEVLAGNVGSQTKMEYTVIGDSVNLASRLNAFAGPSEVVVSRRVVESIERLIDVHSLGPQAVKGRADAVEVFKILRIRGSRHEA</sequence>
<dbReference type="EMBL" id="JALJRB010000018">
    <property type="protein sequence ID" value="MCJ8501877.1"/>
    <property type="molecule type" value="Genomic_DNA"/>
</dbReference>
<evidence type="ECO:0000259" key="2">
    <source>
        <dbReference type="PROSITE" id="PS50125"/>
    </source>
</evidence>
<dbReference type="InterPro" id="IPR003660">
    <property type="entry name" value="HAMP_dom"/>
</dbReference>
<dbReference type="GO" id="GO:0035556">
    <property type="term" value="P:intracellular signal transduction"/>
    <property type="evidence" value="ECO:0007669"/>
    <property type="project" value="InterPro"/>
</dbReference>
<dbReference type="GO" id="GO:0009190">
    <property type="term" value="P:cyclic nucleotide biosynthetic process"/>
    <property type="evidence" value="ECO:0007669"/>
    <property type="project" value="InterPro"/>
</dbReference>
<protein>
    <submittedName>
        <fullName evidence="4">Adenylate/guanylate cyclase domain-containing protein</fullName>
    </submittedName>
</protein>
<dbReference type="InterPro" id="IPR001054">
    <property type="entry name" value="A/G_cyclase"/>
</dbReference>
<dbReference type="Pfam" id="PF00211">
    <property type="entry name" value="Guanylate_cyc"/>
    <property type="match status" value="1"/>
</dbReference>
<dbReference type="SMART" id="SM00304">
    <property type="entry name" value="HAMP"/>
    <property type="match status" value="1"/>
</dbReference>
<dbReference type="GO" id="GO:0004016">
    <property type="term" value="F:adenylate cyclase activity"/>
    <property type="evidence" value="ECO:0007669"/>
    <property type="project" value="UniProtKB-ARBA"/>
</dbReference>
<dbReference type="InterPro" id="IPR029787">
    <property type="entry name" value="Nucleotide_cyclase"/>
</dbReference>
<dbReference type="GO" id="GO:0016020">
    <property type="term" value="C:membrane"/>
    <property type="evidence" value="ECO:0007669"/>
    <property type="project" value="InterPro"/>
</dbReference>
<dbReference type="PANTHER" id="PTHR43081">
    <property type="entry name" value="ADENYLATE CYCLASE, TERMINAL-DIFFERENTIATION SPECIFIC-RELATED"/>
    <property type="match status" value="1"/>
</dbReference>
<comment type="caution">
    <text evidence="4">The sequence shown here is derived from an EMBL/GenBank/DDBJ whole genome shotgun (WGS) entry which is preliminary data.</text>
</comment>
<dbReference type="Pfam" id="PF00672">
    <property type="entry name" value="HAMP"/>
    <property type="match status" value="1"/>
</dbReference>
<dbReference type="SUPFAM" id="SSF158472">
    <property type="entry name" value="HAMP domain-like"/>
    <property type="match status" value="1"/>
</dbReference>
<dbReference type="Proteomes" id="UP001165427">
    <property type="component" value="Unassembled WGS sequence"/>
</dbReference>
<keyword evidence="1" id="KW-0472">Membrane</keyword>